<comment type="caution">
    <text evidence="1">The sequence shown here is derived from an EMBL/GenBank/DDBJ whole genome shotgun (WGS) entry which is preliminary data.</text>
</comment>
<name>A0A1F8HXI3_9BACT</name>
<gene>
    <name evidence="1" type="ORF">A2606_00910</name>
</gene>
<protein>
    <submittedName>
        <fullName evidence="1">Uncharacterized protein</fullName>
    </submittedName>
</protein>
<evidence type="ECO:0000313" key="2">
    <source>
        <dbReference type="Proteomes" id="UP000178043"/>
    </source>
</evidence>
<dbReference type="AlphaFoldDB" id="A0A1F8HXI3"/>
<dbReference type="EMBL" id="MGLG01000005">
    <property type="protein sequence ID" value="OGN41626.1"/>
    <property type="molecule type" value="Genomic_DNA"/>
</dbReference>
<reference evidence="1 2" key="1">
    <citation type="journal article" date="2016" name="Nat. Commun.">
        <title>Thousands of microbial genomes shed light on interconnected biogeochemical processes in an aquifer system.</title>
        <authorList>
            <person name="Anantharaman K."/>
            <person name="Brown C.T."/>
            <person name="Hug L.A."/>
            <person name="Sharon I."/>
            <person name="Castelle C.J."/>
            <person name="Probst A.J."/>
            <person name="Thomas B.C."/>
            <person name="Singh A."/>
            <person name="Wilkins M.J."/>
            <person name="Karaoz U."/>
            <person name="Brodie E.L."/>
            <person name="Williams K.H."/>
            <person name="Hubbard S.S."/>
            <person name="Banfield J.F."/>
        </authorList>
    </citation>
    <scope>NUCLEOTIDE SEQUENCE [LARGE SCALE GENOMIC DNA]</scope>
</reference>
<organism evidence="1 2">
    <name type="scientific">Candidatus Yanofskybacteria bacterium RIFOXYD1_FULL_42_10</name>
    <dbReference type="NCBI Taxonomy" id="1802718"/>
    <lineage>
        <taxon>Bacteria</taxon>
        <taxon>Candidatus Yanofskyibacteriota</taxon>
    </lineage>
</organism>
<dbReference type="Proteomes" id="UP000178043">
    <property type="component" value="Unassembled WGS sequence"/>
</dbReference>
<proteinExistence type="predicted"/>
<accession>A0A1F8HXI3</accession>
<sequence length="119" mass="13973">MDFIDYFVLSSLTTKGEGWEEDMLNQKLFETAPIEAMEQFGEELSKKRPELNLFYAVDKNRNPILRVRQTIEKQTKNFKICYNVSAKQFEISSTEYNNAESTTLDIKTAFFLLESLFFD</sequence>
<evidence type="ECO:0000313" key="1">
    <source>
        <dbReference type="EMBL" id="OGN41626.1"/>
    </source>
</evidence>